<name>B9ST90_RICCO</name>
<evidence type="ECO:0000313" key="2">
    <source>
        <dbReference type="EMBL" id="EEF33165.1"/>
    </source>
</evidence>
<dbReference type="EMBL" id="EQ974124">
    <property type="protein sequence ID" value="EEF33165.1"/>
    <property type="molecule type" value="Genomic_DNA"/>
</dbReference>
<dbReference type="InParanoid" id="B9ST90"/>
<dbReference type="Proteomes" id="UP000008311">
    <property type="component" value="Unassembled WGS sequence"/>
</dbReference>
<gene>
    <name evidence="2" type="ORF">RCOM_0364200</name>
</gene>
<dbReference type="eggNOG" id="KOG1947">
    <property type="taxonomic scope" value="Eukaryota"/>
</dbReference>
<organism evidence="2 3">
    <name type="scientific">Ricinus communis</name>
    <name type="common">Castor bean</name>
    <dbReference type="NCBI Taxonomy" id="3988"/>
    <lineage>
        <taxon>Eukaryota</taxon>
        <taxon>Viridiplantae</taxon>
        <taxon>Streptophyta</taxon>
        <taxon>Embryophyta</taxon>
        <taxon>Tracheophyta</taxon>
        <taxon>Spermatophyta</taxon>
        <taxon>Magnoliopsida</taxon>
        <taxon>eudicotyledons</taxon>
        <taxon>Gunneridae</taxon>
        <taxon>Pentapetalae</taxon>
        <taxon>rosids</taxon>
        <taxon>fabids</taxon>
        <taxon>Malpighiales</taxon>
        <taxon>Euphorbiaceae</taxon>
        <taxon>Acalyphoideae</taxon>
        <taxon>Acalypheae</taxon>
        <taxon>Ricinus</taxon>
    </lineage>
</organism>
<dbReference type="InterPro" id="IPR057207">
    <property type="entry name" value="FBXL15_LRR"/>
</dbReference>
<reference evidence="3" key="1">
    <citation type="journal article" date="2010" name="Nat. Biotechnol.">
        <title>Draft genome sequence of the oilseed species Ricinus communis.</title>
        <authorList>
            <person name="Chan A.P."/>
            <person name="Crabtree J."/>
            <person name="Zhao Q."/>
            <person name="Lorenzi H."/>
            <person name="Orvis J."/>
            <person name="Puiu D."/>
            <person name="Melake-Berhan A."/>
            <person name="Jones K.M."/>
            <person name="Redman J."/>
            <person name="Chen G."/>
            <person name="Cahoon E.B."/>
            <person name="Gedil M."/>
            <person name="Stanke M."/>
            <person name="Haas B.J."/>
            <person name="Wortman J.R."/>
            <person name="Fraser-Liggett C.M."/>
            <person name="Ravel J."/>
            <person name="Rabinowicz P.D."/>
        </authorList>
    </citation>
    <scope>NUCLEOTIDE SEQUENCE [LARGE SCALE GENOMIC DNA]</scope>
    <source>
        <strain evidence="3">cv. Hale</strain>
    </source>
</reference>
<dbReference type="Pfam" id="PF25372">
    <property type="entry name" value="DUF7885"/>
    <property type="match status" value="1"/>
</dbReference>
<keyword evidence="3" id="KW-1185">Reference proteome</keyword>
<feature type="domain" description="F-box/LRR-repeat protein 15-like leucin rich repeat" evidence="1">
    <location>
        <begin position="1"/>
        <end position="96"/>
    </location>
</feature>
<accession>B9ST90</accession>
<proteinExistence type="predicted"/>
<evidence type="ECO:0000259" key="1">
    <source>
        <dbReference type="Pfam" id="PF25372"/>
    </source>
</evidence>
<evidence type="ECO:0000313" key="3">
    <source>
        <dbReference type="Proteomes" id="UP000008311"/>
    </source>
</evidence>
<sequence>MLSRCNFLEYLCIKIRGIYVDAKVFQYIELFLPNTIKILKLKPTLEENAIALVNKLGASGNFSATEEFSIPVSPASYGPALLCLSLVLDVISDRQLSSSSSRAGS</sequence>
<dbReference type="AlphaFoldDB" id="B9ST90"/>
<protein>
    <recommendedName>
        <fullName evidence="1">F-box/LRR-repeat protein 15-like leucin rich repeat domain-containing protein</fullName>
    </recommendedName>
</protein>